<dbReference type="AlphaFoldDB" id="A0A4P6Q9X0"/>
<name>A0A4P6Q9X0_9ACTN</name>
<dbReference type="Proteomes" id="UP000292235">
    <property type="component" value="Chromosome"/>
</dbReference>
<feature type="region of interest" description="Disordered" evidence="1">
    <location>
        <begin position="61"/>
        <end position="116"/>
    </location>
</feature>
<accession>A0A4P6Q9X0</accession>
<evidence type="ECO:0000313" key="2">
    <source>
        <dbReference type="EMBL" id="QBI56124.1"/>
    </source>
</evidence>
<dbReference type="KEGG" id="strr:EKD16_21855"/>
<organism evidence="2 3">
    <name type="scientific">Streptomonospora litoralis</name>
    <dbReference type="NCBI Taxonomy" id="2498135"/>
    <lineage>
        <taxon>Bacteria</taxon>
        <taxon>Bacillati</taxon>
        <taxon>Actinomycetota</taxon>
        <taxon>Actinomycetes</taxon>
        <taxon>Streptosporangiales</taxon>
        <taxon>Nocardiopsidaceae</taxon>
        <taxon>Streptomonospora</taxon>
    </lineage>
</organism>
<proteinExistence type="predicted"/>
<feature type="compositionally biased region" description="Low complexity" evidence="1">
    <location>
        <begin position="107"/>
        <end position="116"/>
    </location>
</feature>
<gene>
    <name evidence="2" type="ORF">EKD16_21855</name>
</gene>
<evidence type="ECO:0000313" key="3">
    <source>
        <dbReference type="Proteomes" id="UP000292235"/>
    </source>
</evidence>
<dbReference type="EMBL" id="CP036455">
    <property type="protein sequence ID" value="QBI56124.1"/>
    <property type="molecule type" value="Genomic_DNA"/>
</dbReference>
<sequence length="116" mass="12525">MSRAELAEAVNDYLWRTEGKAYALDGHTIARYERGRVRWPNANYRAGLRAILRVADDAGLGFHPTPRGSSAPPAPDRERSEAMGTEEFSPSRSSYPRSGFGGSAKTAPAAPIPAAH</sequence>
<keyword evidence="3" id="KW-1185">Reference proteome</keyword>
<reference evidence="2 3" key="1">
    <citation type="submission" date="2019-02" db="EMBL/GenBank/DDBJ databases">
        <authorList>
            <person name="Khodamoradi S."/>
            <person name="Hahnke R.L."/>
            <person name="Kaempfer P."/>
            <person name="Schumann P."/>
            <person name="Rohde M."/>
            <person name="Steinert M."/>
            <person name="Luzhetskyy A."/>
            <person name="Wink J."/>
            <person name="Ruckert C."/>
        </authorList>
    </citation>
    <scope>NUCLEOTIDE SEQUENCE [LARGE SCALE GENOMIC DNA]</scope>
    <source>
        <strain evidence="2 3">M2</strain>
    </source>
</reference>
<protein>
    <submittedName>
        <fullName evidence="2">Uncharacterized protein</fullName>
    </submittedName>
</protein>
<evidence type="ECO:0000256" key="1">
    <source>
        <dbReference type="SAM" id="MobiDB-lite"/>
    </source>
</evidence>